<dbReference type="InterPro" id="IPR036390">
    <property type="entry name" value="WH_DNA-bd_sf"/>
</dbReference>
<proteinExistence type="predicted"/>
<keyword evidence="6" id="KW-1185">Reference proteome</keyword>
<evidence type="ECO:0000256" key="2">
    <source>
        <dbReference type="ARBA" id="ARBA00023125"/>
    </source>
</evidence>
<dbReference type="InterPro" id="IPR008920">
    <property type="entry name" value="TF_FadR/GntR_C"/>
</dbReference>
<dbReference type="Gene3D" id="1.20.120.530">
    <property type="entry name" value="GntR ligand-binding domain-like"/>
    <property type="match status" value="1"/>
</dbReference>
<dbReference type="SUPFAM" id="SSF46785">
    <property type="entry name" value="Winged helix' DNA-binding domain"/>
    <property type="match status" value="1"/>
</dbReference>
<dbReference type="GeneID" id="29559108"/>
<evidence type="ECO:0000313" key="5">
    <source>
        <dbReference type="EMBL" id="GBQ77371.1"/>
    </source>
</evidence>
<evidence type="ECO:0000259" key="4">
    <source>
        <dbReference type="PROSITE" id="PS50949"/>
    </source>
</evidence>
<dbReference type="InterPro" id="IPR000524">
    <property type="entry name" value="Tscrpt_reg_HTH_GntR"/>
</dbReference>
<gene>
    <name evidence="5" type="ORF">AA14337_0802</name>
</gene>
<dbReference type="Pfam" id="PF00392">
    <property type="entry name" value="GntR"/>
    <property type="match status" value="1"/>
</dbReference>
<dbReference type="SUPFAM" id="SSF48008">
    <property type="entry name" value="GntR ligand-binding domain-like"/>
    <property type="match status" value="1"/>
</dbReference>
<dbReference type="PANTHER" id="PTHR43537">
    <property type="entry name" value="TRANSCRIPTIONAL REGULATOR, GNTR FAMILY"/>
    <property type="match status" value="1"/>
</dbReference>
<reference evidence="5" key="1">
    <citation type="submission" date="2013-04" db="EMBL/GenBank/DDBJ databases">
        <title>The genome sequencing project of 58 acetic acid bacteria.</title>
        <authorList>
            <person name="Okamoto-Kainuma A."/>
            <person name="Ishikawa M."/>
            <person name="Umino S."/>
            <person name="Koizumi Y."/>
            <person name="Shiwa Y."/>
            <person name="Yoshikawa H."/>
            <person name="Matsutani M."/>
            <person name="Matsushita K."/>
        </authorList>
    </citation>
    <scope>NUCLEOTIDE SEQUENCE</scope>
    <source>
        <strain evidence="5">DSM 14337</strain>
    </source>
</reference>
<name>A0ABQ0PPD2_9PROT</name>
<dbReference type="PROSITE" id="PS50949">
    <property type="entry name" value="HTH_GNTR"/>
    <property type="match status" value="1"/>
</dbReference>
<dbReference type="InterPro" id="IPR011711">
    <property type="entry name" value="GntR_C"/>
</dbReference>
<dbReference type="Pfam" id="PF07729">
    <property type="entry name" value="FCD"/>
    <property type="match status" value="1"/>
</dbReference>
<dbReference type="SMART" id="SM00895">
    <property type="entry name" value="FCD"/>
    <property type="match status" value="1"/>
</dbReference>
<comment type="caution">
    <text evidence="5">The sequence shown here is derived from an EMBL/GenBank/DDBJ whole genome shotgun (WGS) entry which is preliminary data.</text>
</comment>
<feature type="domain" description="HTH gntR-type" evidence="4">
    <location>
        <begin position="45"/>
        <end position="112"/>
    </location>
</feature>
<organism evidence="5 6">
    <name type="scientific">Acetobacter malorum DSM 14337</name>
    <dbReference type="NCBI Taxonomy" id="1307910"/>
    <lineage>
        <taxon>Bacteria</taxon>
        <taxon>Pseudomonadati</taxon>
        <taxon>Pseudomonadota</taxon>
        <taxon>Alphaproteobacteria</taxon>
        <taxon>Acetobacterales</taxon>
        <taxon>Acetobacteraceae</taxon>
        <taxon>Acetobacter</taxon>
    </lineage>
</organism>
<accession>A0ABQ0PPD2</accession>
<protein>
    <submittedName>
        <fullName evidence="5">Transcriptional regulator</fullName>
    </submittedName>
</protein>
<dbReference type="Proteomes" id="UP001065047">
    <property type="component" value="Unassembled WGS sequence"/>
</dbReference>
<evidence type="ECO:0000313" key="6">
    <source>
        <dbReference type="Proteomes" id="UP001065047"/>
    </source>
</evidence>
<evidence type="ECO:0000256" key="3">
    <source>
        <dbReference type="ARBA" id="ARBA00023163"/>
    </source>
</evidence>
<keyword evidence="2" id="KW-0238">DNA-binding</keyword>
<dbReference type="RefSeq" id="WP_244150437.1">
    <property type="nucleotide sequence ID" value="NZ_BAPF01000007.1"/>
</dbReference>
<dbReference type="CDD" id="cd07377">
    <property type="entry name" value="WHTH_GntR"/>
    <property type="match status" value="1"/>
</dbReference>
<dbReference type="InterPro" id="IPR036388">
    <property type="entry name" value="WH-like_DNA-bd_sf"/>
</dbReference>
<dbReference type="EMBL" id="BAPF01000007">
    <property type="protein sequence ID" value="GBQ77371.1"/>
    <property type="molecule type" value="Genomic_DNA"/>
</dbReference>
<evidence type="ECO:0000256" key="1">
    <source>
        <dbReference type="ARBA" id="ARBA00023015"/>
    </source>
</evidence>
<keyword evidence="1" id="KW-0805">Transcription regulation</keyword>
<dbReference type="PANTHER" id="PTHR43537:SF5">
    <property type="entry name" value="UXU OPERON TRANSCRIPTIONAL REGULATOR"/>
    <property type="match status" value="1"/>
</dbReference>
<keyword evidence="3" id="KW-0804">Transcription</keyword>
<sequence>MRNIERKQGSHVHQVYQTGYLTSGDVRIYNIMEQIMLKPDTQAEMSLADQAYIHIRQEIITCRLPPESEVSEHDLAKRLGMSKTPVHEALARLAMEGFVDIVPRRGSRIKPVTIKDINDLFVVRLALESTAASLAAIHITDNQLNELDRLAKASYTKQEEASIDYFIEANKKFHIAVARASGNPRLATLITALLEESARFFYIGARLRDVSDLNMETNQEHNQIVKILRKHNSAAAHEVILKHTESTRAGLIHAIMNSGNMSVSL</sequence>
<dbReference type="Gene3D" id="1.10.10.10">
    <property type="entry name" value="Winged helix-like DNA-binding domain superfamily/Winged helix DNA-binding domain"/>
    <property type="match status" value="1"/>
</dbReference>
<dbReference type="SMART" id="SM00345">
    <property type="entry name" value="HTH_GNTR"/>
    <property type="match status" value="1"/>
</dbReference>